<reference evidence="3" key="1">
    <citation type="submission" date="2023-06" db="EMBL/GenBank/DDBJ databases">
        <authorList>
            <person name="Jiang Y."/>
            <person name="Liu Q."/>
        </authorList>
    </citation>
    <scope>NUCLEOTIDE SEQUENCE</scope>
    <source>
        <strain evidence="3">CGMCC 1.12090</strain>
    </source>
</reference>
<evidence type="ECO:0000313" key="4">
    <source>
        <dbReference type="Proteomes" id="UP001169027"/>
    </source>
</evidence>
<evidence type="ECO:0000256" key="1">
    <source>
        <dbReference type="SAM" id="SignalP"/>
    </source>
</evidence>
<dbReference type="EMBL" id="JAUKVY010000037">
    <property type="protein sequence ID" value="MDO1537232.1"/>
    <property type="molecule type" value="Genomic_DNA"/>
</dbReference>
<dbReference type="SUPFAM" id="SSF50346">
    <property type="entry name" value="PRC-barrel domain"/>
    <property type="match status" value="1"/>
</dbReference>
<dbReference type="PANTHER" id="PTHR36505:SF1">
    <property type="entry name" value="BLR1072 PROTEIN"/>
    <property type="match status" value="1"/>
</dbReference>
<feature type="signal peptide" evidence="1">
    <location>
        <begin position="1"/>
        <end position="23"/>
    </location>
</feature>
<keyword evidence="1" id="KW-0732">Signal</keyword>
<protein>
    <submittedName>
        <fullName evidence="3">PRC-barrel domain-containing protein</fullName>
    </submittedName>
</protein>
<sequence length="151" mass="15564">MNSNLLRTSIACALLGMAQLSSGQATPSPAPGTTKESGVAKAPAAPVAARAVLGVTIAETQLVATGYRASKLMNQDVYNDKGEKIGKVDDLVLSPDGTLSTAVVNVGGFLGLGKHLVAIPVRQFTHIAPKAVLPNANKEELKALPKFEYAA</sequence>
<dbReference type="Gene3D" id="2.30.30.240">
    <property type="entry name" value="PRC-barrel domain"/>
    <property type="match status" value="1"/>
</dbReference>
<evidence type="ECO:0000313" key="3">
    <source>
        <dbReference type="EMBL" id="MDO1537232.1"/>
    </source>
</evidence>
<feature type="domain" description="PRC-barrel" evidence="2">
    <location>
        <begin position="66"/>
        <end position="139"/>
    </location>
</feature>
<comment type="caution">
    <text evidence="3">The sequence shown here is derived from an EMBL/GenBank/DDBJ whole genome shotgun (WGS) entry which is preliminary data.</text>
</comment>
<dbReference type="PANTHER" id="PTHR36505">
    <property type="entry name" value="BLR1072 PROTEIN"/>
    <property type="match status" value="1"/>
</dbReference>
<proteinExistence type="predicted"/>
<dbReference type="InterPro" id="IPR011033">
    <property type="entry name" value="PRC_barrel-like_sf"/>
</dbReference>
<accession>A0ABT8SGW4</accession>
<organism evidence="3 4">
    <name type="scientific">Variovorax ginsengisoli</name>
    <dbReference type="NCBI Taxonomy" id="363844"/>
    <lineage>
        <taxon>Bacteria</taxon>
        <taxon>Pseudomonadati</taxon>
        <taxon>Pseudomonadota</taxon>
        <taxon>Betaproteobacteria</taxon>
        <taxon>Burkholderiales</taxon>
        <taxon>Comamonadaceae</taxon>
        <taxon>Variovorax</taxon>
    </lineage>
</organism>
<dbReference type="InterPro" id="IPR027275">
    <property type="entry name" value="PRC-brl_dom"/>
</dbReference>
<name>A0ABT8SGW4_9BURK</name>
<dbReference type="Pfam" id="PF05239">
    <property type="entry name" value="PRC"/>
    <property type="match status" value="1"/>
</dbReference>
<evidence type="ECO:0000259" key="2">
    <source>
        <dbReference type="Pfam" id="PF05239"/>
    </source>
</evidence>
<keyword evidence="4" id="KW-1185">Reference proteome</keyword>
<feature type="chain" id="PRO_5046431057" evidence="1">
    <location>
        <begin position="24"/>
        <end position="151"/>
    </location>
</feature>
<gene>
    <name evidence="3" type="ORF">Q2T77_33700</name>
</gene>
<dbReference type="RefSeq" id="WP_301815537.1">
    <property type="nucleotide sequence ID" value="NZ_JAUJZH010000037.1"/>
</dbReference>
<dbReference type="Proteomes" id="UP001169027">
    <property type="component" value="Unassembled WGS sequence"/>
</dbReference>